<evidence type="ECO:0000313" key="3">
    <source>
        <dbReference type="Proteomes" id="UP000807504"/>
    </source>
</evidence>
<evidence type="ECO:0000256" key="1">
    <source>
        <dbReference type="SAM" id="SignalP"/>
    </source>
</evidence>
<dbReference type="Proteomes" id="UP000807504">
    <property type="component" value="Unassembled WGS sequence"/>
</dbReference>
<comment type="caution">
    <text evidence="2">The sequence shown here is derived from an EMBL/GenBank/DDBJ whole genome shotgun (WGS) entry which is preliminary data.</text>
</comment>
<keyword evidence="3" id="KW-1185">Reference proteome</keyword>
<keyword evidence="1" id="KW-0732">Signal</keyword>
<dbReference type="AlphaFoldDB" id="A0A8T0ELK1"/>
<accession>A0A8T0ELK1</accession>
<dbReference type="EMBL" id="JABXBU010002227">
    <property type="protein sequence ID" value="KAF8774294.1"/>
    <property type="molecule type" value="Genomic_DNA"/>
</dbReference>
<reference evidence="2" key="1">
    <citation type="journal article" date="2020" name="bioRxiv">
        <title>Chromosome-level reference genome of the European wasp spider Argiope bruennichi: a resource for studies on range expansion and evolutionary adaptation.</title>
        <authorList>
            <person name="Sheffer M.M."/>
            <person name="Hoppe A."/>
            <person name="Krehenwinkel H."/>
            <person name="Uhl G."/>
            <person name="Kuss A.W."/>
            <person name="Jensen L."/>
            <person name="Jensen C."/>
            <person name="Gillespie R.G."/>
            <person name="Hoff K.J."/>
            <person name="Prost S."/>
        </authorList>
    </citation>
    <scope>NUCLEOTIDE SEQUENCE</scope>
</reference>
<reference evidence="2" key="2">
    <citation type="submission" date="2020-06" db="EMBL/GenBank/DDBJ databases">
        <authorList>
            <person name="Sheffer M."/>
        </authorList>
    </citation>
    <scope>NUCLEOTIDE SEQUENCE</scope>
</reference>
<sequence length="117" mass="13193">MQKLAVALVFILLANLVIGFELERGESDFTAQLSESETEVAREETCRKEGQSCDSSRKCCEGYGCHVLVIGLGYMGSIRRCRKHLWTCNPPARCCAGYSCIRDISGILRCQEHPFWR</sequence>
<proteinExistence type="predicted"/>
<organism evidence="2 3">
    <name type="scientific">Argiope bruennichi</name>
    <name type="common">Wasp spider</name>
    <name type="synonym">Aranea bruennichi</name>
    <dbReference type="NCBI Taxonomy" id="94029"/>
    <lineage>
        <taxon>Eukaryota</taxon>
        <taxon>Metazoa</taxon>
        <taxon>Ecdysozoa</taxon>
        <taxon>Arthropoda</taxon>
        <taxon>Chelicerata</taxon>
        <taxon>Arachnida</taxon>
        <taxon>Araneae</taxon>
        <taxon>Araneomorphae</taxon>
        <taxon>Entelegynae</taxon>
        <taxon>Araneoidea</taxon>
        <taxon>Araneidae</taxon>
        <taxon>Argiope</taxon>
    </lineage>
</organism>
<gene>
    <name evidence="2" type="ORF">HNY73_016861</name>
</gene>
<feature type="signal peptide" evidence="1">
    <location>
        <begin position="1"/>
        <end position="19"/>
    </location>
</feature>
<evidence type="ECO:0000313" key="2">
    <source>
        <dbReference type="EMBL" id="KAF8774294.1"/>
    </source>
</evidence>
<feature type="chain" id="PRO_5035740036" evidence="1">
    <location>
        <begin position="20"/>
        <end position="117"/>
    </location>
</feature>
<protein>
    <submittedName>
        <fullName evidence="2">Uncharacterized protein</fullName>
    </submittedName>
</protein>
<name>A0A8T0ELK1_ARGBR</name>